<dbReference type="Proteomes" id="UP000499080">
    <property type="component" value="Unassembled WGS sequence"/>
</dbReference>
<reference evidence="3 4" key="1">
    <citation type="journal article" date="2019" name="Sci. Rep.">
        <title>Orb-weaving spider Araneus ventricosus genome elucidates the spidroin gene catalogue.</title>
        <authorList>
            <person name="Kono N."/>
            <person name="Nakamura H."/>
            <person name="Ohtoshi R."/>
            <person name="Moran D.A.P."/>
            <person name="Shinohara A."/>
            <person name="Yoshida Y."/>
            <person name="Fujiwara M."/>
            <person name="Mori M."/>
            <person name="Tomita M."/>
            <person name="Arakawa K."/>
        </authorList>
    </citation>
    <scope>NUCLEOTIDE SEQUENCE [LARGE SCALE GENOMIC DNA]</scope>
</reference>
<evidence type="ECO:0000313" key="4">
    <source>
        <dbReference type="Proteomes" id="UP000499080"/>
    </source>
</evidence>
<evidence type="ECO:0000259" key="2">
    <source>
        <dbReference type="PROSITE" id="PS50175"/>
    </source>
</evidence>
<evidence type="ECO:0000313" key="3">
    <source>
        <dbReference type="EMBL" id="GBM12240.1"/>
    </source>
</evidence>
<proteinExistence type="predicted"/>
<accession>A0A4Y2D693</accession>
<evidence type="ECO:0000256" key="1">
    <source>
        <dbReference type="ARBA" id="ARBA00022801"/>
    </source>
</evidence>
<dbReference type="Gene3D" id="2.40.70.10">
    <property type="entry name" value="Acid Proteases"/>
    <property type="match status" value="2"/>
</dbReference>
<dbReference type="InterPro" id="IPR001969">
    <property type="entry name" value="Aspartic_peptidase_AS"/>
</dbReference>
<feature type="domain" description="Peptidase A2" evidence="2">
    <location>
        <begin position="15"/>
        <end position="30"/>
    </location>
</feature>
<dbReference type="GO" id="GO:0006508">
    <property type="term" value="P:proteolysis"/>
    <property type="evidence" value="ECO:0007669"/>
    <property type="project" value="InterPro"/>
</dbReference>
<dbReference type="SUPFAM" id="SSF50630">
    <property type="entry name" value="Acid proteases"/>
    <property type="match status" value="1"/>
</dbReference>
<sequence length="123" mass="13369">MRENQLDVIVDNLPVKALVDSGASSTVVSEKLCHHLKKFVVLPECSCDVILGWNFLQASGALIDLVRSQLTLDDAEAAPEKEFAKPLRPCAMTHYKIPAYSIMKISVQNPGSEGTVDMIVNGS</sequence>
<dbReference type="PROSITE" id="PS50175">
    <property type="entry name" value="ASP_PROT_RETROV"/>
    <property type="match status" value="1"/>
</dbReference>
<keyword evidence="4" id="KW-1185">Reference proteome</keyword>
<dbReference type="GO" id="GO:0004190">
    <property type="term" value="F:aspartic-type endopeptidase activity"/>
    <property type="evidence" value="ECO:0007669"/>
    <property type="project" value="InterPro"/>
</dbReference>
<dbReference type="PROSITE" id="PS00141">
    <property type="entry name" value="ASP_PROTEASE"/>
    <property type="match status" value="1"/>
</dbReference>
<protein>
    <recommendedName>
        <fullName evidence="2">Peptidase A2 domain-containing protein</fullName>
    </recommendedName>
</protein>
<dbReference type="InterPro" id="IPR021109">
    <property type="entry name" value="Peptidase_aspartic_dom_sf"/>
</dbReference>
<dbReference type="OrthoDB" id="10056424at2759"/>
<dbReference type="EMBL" id="BGPR01000311">
    <property type="protein sequence ID" value="GBM12240.1"/>
    <property type="molecule type" value="Genomic_DNA"/>
</dbReference>
<comment type="caution">
    <text evidence="3">The sequence shown here is derived from an EMBL/GenBank/DDBJ whole genome shotgun (WGS) entry which is preliminary data.</text>
</comment>
<keyword evidence="1" id="KW-0378">Hydrolase</keyword>
<dbReference type="InterPro" id="IPR001995">
    <property type="entry name" value="Peptidase_A2_cat"/>
</dbReference>
<gene>
    <name evidence="3" type="ORF">AVEN_155248_1</name>
</gene>
<organism evidence="3 4">
    <name type="scientific">Araneus ventricosus</name>
    <name type="common">Orbweaver spider</name>
    <name type="synonym">Epeira ventricosa</name>
    <dbReference type="NCBI Taxonomy" id="182803"/>
    <lineage>
        <taxon>Eukaryota</taxon>
        <taxon>Metazoa</taxon>
        <taxon>Ecdysozoa</taxon>
        <taxon>Arthropoda</taxon>
        <taxon>Chelicerata</taxon>
        <taxon>Arachnida</taxon>
        <taxon>Araneae</taxon>
        <taxon>Araneomorphae</taxon>
        <taxon>Entelegynae</taxon>
        <taxon>Araneoidea</taxon>
        <taxon>Araneidae</taxon>
        <taxon>Araneus</taxon>
    </lineage>
</organism>
<name>A0A4Y2D693_ARAVE</name>
<dbReference type="AlphaFoldDB" id="A0A4Y2D693"/>